<evidence type="ECO:0000313" key="1">
    <source>
        <dbReference type="EMBL" id="KAJ1979251.1"/>
    </source>
</evidence>
<gene>
    <name evidence="1" type="ORF">H4R34_002896</name>
</gene>
<dbReference type="Proteomes" id="UP001151582">
    <property type="component" value="Unassembled WGS sequence"/>
</dbReference>
<accession>A0A9W8B1P8</accession>
<dbReference type="AlphaFoldDB" id="A0A9W8B1P8"/>
<keyword evidence="2" id="KW-1185">Reference proteome</keyword>
<reference evidence="1" key="1">
    <citation type="submission" date="2022-07" db="EMBL/GenBank/DDBJ databases">
        <title>Phylogenomic reconstructions and comparative analyses of Kickxellomycotina fungi.</title>
        <authorList>
            <person name="Reynolds N.K."/>
            <person name="Stajich J.E."/>
            <person name="Barry K."/>
            <person name="Grigoriev I.V."/>
            <person name="Crous P."/>
            <person name="Smith M.E."/>
        </authorList>
    </citation>
    <scope>NUCLEOTIDE SEQUENCE</scope>
    <source>
        <strain evidence="1">RSA 567</strain>
    </source>
</reference>
<sequence>AFVKMRKYLHLPEMDEPADLAGLRTLLDGAQFEFRDMVYKFRNHKHIAANGQNLMAVTIGLQPDISDILADVKALFAVLDSDDLLKNFKSIGGLPLNGRGLGFDFLTLSDTNSLQPEHYRAVLHQYCCFKQYPHPYNTGNFRGITDVQSLDNLPSDLQENKNMTSASSIVLTNG</sequence>
<comment type="caution">
    <text evidence="1">The sequence shown here is derived from an EMBL/GenBank/DDBJ whole genome shotgun (WGS) entry which is preliminary data.</text>
</comment>
<organism evidence="1 2">
    <name type="scientific">Dimargaris verticillata</name>
    <dbReference type="NCBI Taxonomy" id="2761393"/>
    <lineage>
        <taxon>Eukaryota</taxon>
        <taxon>Fungi</taxon>
        <taxon>Fungi incertae sedis</taxon>
        <taxon>Zoopagomycota</taxon>
        <taxon>Kickxellomycotina</taxon>
        <taxon>Dimargaritomycetes</taxon>
        <taxon>Dimargaritales</taxon>
        <taxon>Dimargaritaceae</taxon>
        <taxon>Dimargaris</taxon>
    </lineage>
</organism>
<evidence type="ECO:0000313" key="2">
    <source>
        <dbReference type="Proteomes" id="UP001151582"/>
    </source>
</evidence>
<name>A0A9W8B1P8_9FUNG</name>
<proteinExistence type="predicted"/>
<protein>
    <submittedName>
        <fullName evidence="1">Uncharacterized protein</fullName>
    </submittedName>
</protein>
<dbReference type="EMBL" id="JANBQB010000228">
    <property type="protein sequence ID" value="KAJ1979251.1"/>
    <property type="molecule type" value="Genomic_DNA"/>
</dbReference>
<feature type="non-terminal residue" evidence="1">
    <location>
        <position position="1"/>
    </location>
</feature>